<feature type="transmembrane region" description="Helical" evidence="7">
    <location>
        <begin position="94"/>
        <end position="112"/>
    </location>
</feature>
<feature type="transmembrane region" description="Helical" evidence="7">
    <location>
        <begin position="118"/>
        <end position="139"/>
    </location>
</feature>
<dbReference type="AlphaFoldDB" id="A0A919JM35"/>
<protein>
    <recommendedName>
        <fullName evidence="8">Major facilitator superfamily (MFS) profile domain-containing protein</fullName>
    </recommendedName>
</protein>
<dbReference type="SUPFAM" id="SSF103473">
    <property type="entry name" value="MFS general substrate transporter"/>
    <property type="match status" value="1"/>
</dbReference>
<dbReference type="Gene3D" id="1.20.1250.20">
    <property type="entry name" value="MFS general substrate transporter like domains"/>
    <property type="match status" value="1"/>
</dbReference>
<organism evidence="9 10">
    <name type="scientific">Actinoplanes nipponensis</name>
    <dbReference type="NCBI Taxonomy" id="135950"/>
    <lineage>
        <taxon>Bacteria</taxon>
        <taxon>Bacillati</taxon>
        <taxon>Actinomycetota</taxon>
        <taxon>Actinomycetes</taxon>
        <taxon>Micromonosporales</taxon>
        <taxon>Micromonosporaceae</taxon>
        <taxon>Actinoplanes</taxon>
    </lineage>
</organism>
<keyword evidence="10" id="KW-1185">Reference proteome</keyword>
<dbReference type="PANTHER" id="PTHR23513">
    <property type="entry name" value="INTEGRAL MEMBRANE EFFLUX PROTEIN-RELATED"/>
    <property type="match status" value="1"/>
</dbReference>
<dbReference type="GO" id="GO:0005886">
    <property type="term" value="C:plasma membrane"/>
    <property type="evidence" value="ECO:0007669"/>
    <property type="project" value="UniProtKB-SubCell"/>
</dbReference>
<dbReference type="CDD" id="cd06173">
    <property type="entry name" value="MFS_MefA_like"/>
    <property type="match status" value="1"/>
</dbReference>
<comment type="subcellular location">
    <subcellularLocation>
        <location evidence="1">Cell membrane</location>
        <topology evidence="1">Multi-pass membrane protein</topology>
    </subcellularLocation>
</comment>
<feature type="transmembrane region" description="Helical" evidence="7">
    <location>
        <begin position="244"/>
        <end position="266"/>
    </location>
</feature>
<feature type="transmembrane region" description="Helical" evidence="7">
    <location>
        <begin position="192"/>
        <end position="213"/>
    </location>
</feature>
<feature type="transmembrane region" description="Helical" evidence="7">
    <location>
        <begin position="378"/>
        <end position="398"/>
    </location>
</feature>
<feature type="transmembrane region" description="Helical" evidence="7">
    <location>
        <begin position="310"/>
        <end position="328"/>
    </location>
</feature>
<dbReference type="Proteomes" id="UP000647172">
    <property type="component" value="Unassembled WGS sequence"/>
</dbReference>
<feature type="transmembrane region" description="Helical" evidence="7">
    <location>
        <begin position="410"/>
        <end position="430"/>
    </location>
</feature>
<evidence type="ECO:0000313" key="9">
    <source>
        <dbReference type="EMBL" id="GIE51676.1"/>
    </source>
</evidence>
<feature type="domain" description="Major facilitator superfamily (MFS) profile" evidence="8">
    <location>
        <begin position="244"/>
        <end position="478"/>
    </location>
</feature>
<name>A0A919JM35_9ACTN</name>
<keyword evidence="2" id="KW-1003">Cell membrane</keyword>
<feature type="transmembrane region" description="Helical" evidence="7">
    <location>
        <begin position="278"/>
        <end position="298"/>
    </location>
</feature>
<gene>
    <name evidence="9" type="ORF">Ani05nite_52100</name>
</gene>
<dbReference type="Pfam" id="PF07690">
    <property type="entry name" value="MFS_1"/>
    <property type="match status" value="1"/>
</dbReference>
<feature type="transmembrane region" description="Helical" evidence="7">
    <location>
        <begin position="58"/>
        <end position="82"/>
    </location>
</feature>
<dbReference type="RefSeq" id="WP_203772430.1">
    <property type="nucleotide sequence ID" value="NZ_BAAAYJ010000097.1"/>
</dbReference>
<dbReference type="PROSITE" id="PS50850">
    <property type="entry name" value="MFS"/>
    <property type="match status" value="1"/>
</dbReference>
<evidence type="ECO:0000256" key="3">
    <source>
        <dbReference type="ARBA" id="ARBA00022692"/>
    </source>
</evidence>
<dbReference type="EMBL" id="BOMQ01000061">
    <property type="protein sequence ID" value="GIE51676.1"/>
    <property type="molecule type" value="Genomic_DNA"/>
</dbReference>
<reference evidence="9" key="1">
    <citation type="submission" date="2021-01" db="EMBL/GenBank/DDBJ databases">
        <title>Whole genome shotgun sequence of Actinoplanes nipponensis NBRC 14063.</title>
        <authorList>
            <person name="Komaki H."/>
            <person name="Tamura T."/>
        </authorList>
    </citation>
    <scope>NUCLEOTIDE SEQUENCE</scope>
    <source>
        <strain evidence="9">NBRC 14063</strain>
    </source>
</reference>
<accession>A0A919JM35</accession>
<dbReference type="PANTHER" id="PTHR23513:SF6">
    <property type="entry name" value="MAJOR FACILITATOR SUPERFAMILY ASSOCIATED DOMAIN-CONTAINING PROTEIN"/>
    <property type="match status" value="1"/>
</dbReference>
<evidence type="ECO:0000256" key="4">
    <source>
        <dbReference type="ARBA" id="ARBA00022989"/>
    </source>
</evidence>
<evidence type="ECO:0000256" key="2">
    <source>
        <dbReference type="ARBA" id="ARBA00022475"/>
    </source>
</evidence>
<keyword evidence="4 7" id="KW-1133">Transmembrane helix</keyword>
<dbReference type="InterPro" id="IPR036259">
    <property type="entry name" value="MFS_trans_sf"/>
</dbReference>
<keyword evidence="5 7" id="KW-0472">Membrane</keyword>
<evidence type="ECO:0000256" key="7">
    <source>
        <dbReference type="SAM" id="Phobius"/>
    </source>
</evidence>
<dbReference type="InterPro" id="IPR020846">
    <property type="entry name" value="MFS_dom"/>
</dbReference>
<evidence type="ECO:0000313" key="10">
    <source>
        <dbReference type="Proteomes" id="UP000647172"/>
    </source>
</evidence>
<proteinExistence type="predicted"/>
<comment type="caution">
    <text evidence="9">The sequence shown here is derived from an EMBL/GenBank/DDBJ whole genome shotgun (WGS) entry which is preliminary data.</text>
</comment>
<evidence type="ECO:0000256" key="6">
    <source>
        <dbReference type="SAM" id="MobiDB-lite"/>
    </source>
</evidence>
<keyword evidence="3 7" id="KW-0812">Transmembrane</keyword>
<dbReference type="InterPro" id="IPR011701">
    <property type="entry name" value="MFS"/>
</dbReference>
<sequence length="478" mass="48961">MASTDRVSRSALAEVVQLRPFRRLWLVFGLSSLGDWLGLLATSTFAAAQLRSPAAQGAAFGGIIAVQLLPSLILGPLAGVLADRYDRRRTMVTIDVLRFVLYASIPLAATVLPTRAGVVAWAAAASFLAQAAAMVWTPAKEAAVPNLIPPGRLETANQLTIVTTYGLTPVLAALTFAGLARLPSVGRTDATAFALYFDALTFLASAAVVSFGVREISGRRDGAAAERPRQALLTGWRHLSGTPLLRGLLVGLLGAFAGAGIVVGAAKFYARSLGGGDATFALLFAALFTGFGLGVVAGPRVAGPLSRHRLFALSVVLAGGAVVLLAVTPRLSGALLEVLVVGFGAGSAFLTGITLIGAEVGDELRGRVFAFVQTSARAVLLIAVSISGLLVGAGSAYLVTLGPVTVPVAASRLLFLVAGGSGVVVGLVALRQMDDRRGVPVLADVWHALTRRPQDGIPPTGGPGHGRGSTPAPPREGP</sequence>
<evidence type="ECO:0000259" key="8">
    <source>
        <dbReference type="PROSITE" id="PS50850"/>
    </source>
</evidence>
<feature type="region of interest" description="Disordered" evidence="6">
    <location>
        <begin position="452"/>
        <end position="478"/>
    </location>
</feature>
<feature type="transmembrane region" description="Helical" evidence="7">
    <location>
        <begin position="334"/>
        <end position="357"/>
    </location>
</feature>
<evidence type="ECO:0000256" key="5">
    <source>
        <dbReference type="ARBA" id="ARBA00023136"/>
    </source>
</evidence>
<evidence type="ECO:0000256" key="1">
    <source>
        <dbReference type="ARBA" id="ARBA00004651"/>
    </source>
</evidence>
<dbReference type="GO" id="GO:0022857">
    <property type="term" value="F:transmembrane transporter activity"/>
    <property type="evidence" value="ECO:0007669"/>
    <property type="project" value="InterPro"/>
</dbReference>
<feature type="transmembrane region" description="Helical" evidence="7">
    <location>
        <begin position="24"/>
        <end position="46"/>
    </location>
</feature>
<feature type="transmembrane region" description="Helical" evidence="7">
    <location>
        <begin position="159"/>
        <end position="180"/>
    </location>
</feature>